<name>A0A266Q818_9GAMM</name>
<dbReference type="Pfam" id="PF13783">
    <property type="entry name" value="DUF4177"/>
    <property type="match status" value="1"/>
</dbReference>
<sequence>MHWEYKTLKFKKRSFFSGALDTDELNQTLNTLGRDGWELVSVCPAMFMNTSQGIIAVLKRQR</sequence>
<reference evidence="2" key="1">
    <citation type="submission" date="2017-05" db="EMBL/GenBank/DDBJ databases">
        <authorList>
            <person name="Barney B.M."/>
        </authorList>
    </citation>
    <scope>NUCLEOTIDE SEQUENCE [LARGE SCALE GENOMIC DNA]</scope>
    <source>
        <strain evidence="2">PSBB022</strain>
    </source>
</reference>
<dbReference type="EMBL" id="NHNI01000001">
    <property type="protein sequence ID" value="OZY85998.1"/>
    <property type="molecule type" value="Genomic_DNA"/>
</dbReference>
<dbReference type="RefSeq" id="WP_078043378.1">
    <property type="nucleotide sequence ID" value="NZ_NHNI01000001.1"/>
</dbReference>
<accession>A0A266Q818</accession>
<dbReference type="Proteomes" id="UP000216101">
    <property type="component" value="Unassembled WGS sequence"/>
</dbReference>
<comment type="caution">
    <text evidence="1">The sequence shown here is derived from an EMBL/GenBank/DDBJ whole genome shotgun (WGS) entry which is preliminary data.</text>
</comment>
<evidence type="ECO:0000313" key="1">
    <source>
        <dbReference type="EMBL" id="OZY85998.1"/>
    </source>
</evidence>
<gene>
    <name evidence="1" type="ORF">CBP51_02925</name>
</gene>
<evidence type="ECO:0008006" key="3">
    <source>
        <dbReference type="Google" id="ProtNLM"/>
    </source>
</evidence>
<proteinExistence type="predicted"/>
<organism evidence="1 2">
    <name type="scientific">Cellvibrio mixtus</name>
    <dbReference type="NCBI Taxonomy" id="39650"/>
    <lineage>
        <taxon>Bacteria</taxon>
        <taxon>Pseudomonadati</taxon>
        <taxon>Pseudomonadota</taxon>
        <taxon>Gammaproteobacteria</taxon>
        <taxon>Cellvibrionales</taxon>
        <taxon>Cellvibrionaceae</taxon>
        <taxon>Cellvibrio</taxon>
    </lineage>
</organism>
<protein>
    <recommendedName>
        <fullName evidence="3">DUF4177 domain-containing protein</fullName>
    </recommendedName>
</protein>
<keyword evidence="2" id="KW-1185">Reference proteome</keyword>
<evidence type="ECO:0000313" key="2">
    <source>
        <dbReference type="Proteomes" id="UP000216101"/>
    </source>
</evidence>
<dbReference type="AlphaFoldDB" id="A0A266Q818"/>
<dbReference type="InterPro" id="IPR025234">
    <property type="entry name" value="YjzH-like"/>
</dbReference>